<protein>
    <submittedName>
        <fullName evidence="2">Uncharacterized protein</fullName>
    </submittedName>
</protein>
<feature type="region of interest" description="Disordered" evidence="1">
    <location>
        <begin position="134"/>
        <end position="154"/>
    </location>
</feature>
<feature type="compositionally biased region" description="Low complexity" evidence="1">
    <location>
        <begin position="138"/>
        <end position="154"/>
    </location>
</feature>
<gene>
    <name evidence="2" type="ORF">PCOR1329_LOCUS6135</name>
</gene>
<dbReference type="Proteomes" id="UP001189429">
    <property type="component" value="Unassembled WGS sequence"/>
</dbReference>
<sequence length="417" mass="44416">MALVPPAVEAAEALAATAHATGGGSEGTLGVLGNGGPGGSAAGILLSAPGGSSSPLAPSLDIATAVRSLGMDESMFRGFVQEIGGVWEEVTLGEIFEMFDEDLVTAMRTCNAVTDEGEGLQRLAELAGQTPKAWGGSAPAVKAPPAAAPAQQQAPQQVVVTPTTHEFSTVIEQGRRTTFQELSSEKVRTLCEAYDDKWGISRDYEDCSALQLSALAAKLGLDESPWVDFAVWGPFGKRIQKLLYFNSDVFVNGEYIKRKILGPSNFEGFRKSWQVFRTAALKLDFTKAGPVDSYLEVVRQLATLFPRWGAIYTVVSHNMEGRWDQLREKMERAVQNGKPPDGWDPKRPWQAVLMAAAYNEGSDAQWWRSHLPCLTSSSPAGVAATVAALEGAAQDLPLISAAVAPPTGKQPPCPEGG</sequence>
<name>A0ABN9PV32_9DINO</name>
<evidence type="ECO:0000256" key="1">
    <source>
        <dbReference type="SAM" id="MobiDB-lite"/>
    </source>
</evidence>
<evidence type="ECO:0000313" key="2">
    <source>
        <dbReference type="EMBL" id="CAK0796880.1"/>
    </source>
</evidence>
<comment type="caution">
    <text evidence="2">The sequence shown here is derived from an EMBL/GenBank/DDBJ whole genome shotgun (WGS) entry which is preliminary data.</text>
</comment>
<proteinExistence type="predicted"/>
<accession>A0ABN9PV32</accession>
<organism evidence="2 3">
    <name type="scientific">Prorocentrum cordatum</name>
    <dbReference type="NCBI Taxonomy" id="2364126"/>
    <lineage>
        <taxon>Eukaryota</taxon>
        <taxon>Sar</taxon>
        <taxon>Alveolata</taxon>
        <taxon>Dinophyceae</taxon>
        <taxon>Prorocentrales</taxon>
        <taxon>Prorocentraceae</taxon>
        <taxon>Prorocentrum</taxon>
    </lineage>
</organism>
<dbReference type="EMBL" id="CAUYUJ010001645">
    <property type="protein sequence ID" value="CAK0796880.1"/>
    <property type="molecule type" value="Genomic_DNA"/>
</dbReference>
<keyword evidence="3" id="KW-1185">Reference proteome</keyword>
<evidence type="ECO:0000313" key="3">
    <source>
        <dbReference type="Proteomes" id="UP001189429"/>
    </source>
</evidence>
<reference evidence="2" key="1">
    <citation type="submission" date="2023-10" db="EMBL/GenBank/DDBJ databases">
        <authorList>
            <person name="Chen Y."/>
            <person name="Shah S."/>
            <person name="Dougan E. K."/>
            <person name="Thang M."/>
            <person name="Chan C."/>
        </authorList>
    </citation>
    <scope>NUCLEOTIDE SEQUENCE [LARGE SCALE GENOMIC DNA]</scope>
</reference>